<dbReference type="InterPro" id="IPR027475">
    <property type="entry name" value="Asparaginase/glutaminase_AS2"/>
</dbReference>
<dbReference type="InterPro" id="IPR020827">
    <property type="entry name" value="Asparaginase/glutaminase_AS1"/>
</dbReference>
<dbReference type="SMART" id="SM00870">
    <property type="entry name" value="Asparaginase"/>
    <property type="match status" value="1"/>
</dbReference>
<dbReference type="PRINTS" id="PR00139">
    <property type="entry name" value="ASNGLNASE"/>
</dbReference>
<dbReference type="PROSITE" id="PS51732">
    <property type="entry name" value="ASN_GLN_ASE_3"/>
    <property type="match status" value="1"/>
</dbReference>
<dbReference type="InterPro" id="IPR006034">
    <property type="entry name" value="Asparaginase/glutaminase-like"/>
</dbReference>
<evidence type="ECO:0000256" key="7">
    <source>
        <dbReference type="PROSITE-ProRule" id="PRU10099"/>
    </source>
</evidence>
<dbReference type="PROSITE" id="PS51257">
    <property type="entry name" value="PROKAR_LIPOPROTEIN"/>
    <property type="match status" value="1"/>
</dbReference>
<dbReference type="EMBL" id="UGHV01000001">
    <property type="protein sequence ID" value="STO97286.1"/>
    <property type="molecule type" value="Genomic_DNA"/>
</dbReference>
<evidence type="ECO:0000259" key="12">
    <source>
        <dbReference type="Pfam" id="PF00710"/>
    </source>
</evidence>
<evidence type="ECO:0000256" key="9">
    <source>
        <dbReference type="RuleBase" id="RU004456"/>
    </source>
</evidence>
<feature type="domain" description="Asparaginase/glutaminase C-terminal" evidence="13">
    <location>
        <begin position="274"/>
        <end position="383"/>
    </location>
</feature>
<feature type="compositionally biased region" description="Low complexity" evidence="10">
    <location>
        <begin position="34"/>
        <end position="50"/>
    </location>
</feature>
<dbReference type="InterPro" id="IPR036152">
    <property type="entry name" value="Asp/glu_Ase-like_sf"/>
</dbReference>
<proteinExistence type="inferred from homology"/>
<evidence type="ECO:0000256" key="11">
    <source>
        <dbReference type="SAM" id="SignalP"/>
    </source>
</evidence>
<dbReference type="Pfam" id="PF17763">
    <property type="entry name" value="Asparaginase_C"/>
    <property type="match status" value="1"/>
</dbReference>
<evidence type="ECO:0000256" key="1">
    <source>
        <dbReference type="ARBA" id="ARBA00010518"/>
    </source>
</evidence>
<dbReference type="PIRSF" id="PIRSF500176">
    <property type="entry name" value="L_ASNase"/>
    <property type="match status" value="1"/>
</dbReference>
<evidence type="ECO:0000256" key="10">
    <source>
        <dbReference type="SAM" id="MobiDB-lite"/>
    </source>
</evidence>
<feature type="chain" id="PRO_5017011300" description="Probable L-asparaginase" evidence="11">
    <location>
        <begin position="27"/>
        <end position="386"/>
    </location>
</feature>
<organism evidence="14 15">
    <name type="scientific">Helicobacter canis</name>
    <dbReference type="NCBI Taxonomy" id="29419"/>
    <lineage>
        <taxon>Bacteria</taxon>
        <taxon>Pseudomonadati</taxon>
        <taxon>Campylobacterota</taxon>
        <taxon>Epsilonproteobacteria</taxon>
        <taxon>Campylobacterales</taxon>
        <taxon>Helicobacteraceae</taxon>
        <taxon>Helicobacter</taxon>
    </lineage>
</organism>
<feature type="region of interest" description="Disordered" evidence="10">
    <location>
        <begin position="25"/>
        <end position="57"/>
    </location>
</feature>
<gene>
    <name evidence="14" type="primary">ansB</name>
    <name evidence="14" type="ORF">NCTC12410_01111</name>
</gene>
<name>A0A377J634_9HELI</name>
<dbReference type="Gene3D" id="3.40.50.1170">
    <property type="entry name" value="L-asparaginase, N-terminal domain"/>
    <property type="match status" value="1"/>
</dbReference>
<evidence type="ECO:0000256" key="3">
    <source>
        <dbReference type="ARBA" id="ARBA00030414"/>
    </source>
</evidence>
<dbReference type="NCBIfam" id="TIGR00520">
    <property type="entry name" value="asnASE_II"/>
    <property type="match status" value="1"/>
</dbReference>
<dbReference type="Gene3D" id="3.40.50.40">
    <property type="match status" value="1"/>
</dbReference>
<evidence type="ECO:0000256" key="2">
    <source>
        <dbReference type="ARBA" id="ARBA00022801"/>
    </source>
</evidence>
<keyword evidence="2 14" id="KW-0378">Hydrolase</keyword>
<sequence>MSGVIKKCAICAVFASILGLSGCSDSQESKQNEQQEQTMAEQTTQAMQDTQKPHKNTTKPNIVILATGGTIAGAVDSSLQTTGYQAGVLSIESLLQSVPELASIAHLESEQIANIDSADMSDEIWLTLAKRVNALLKSSQVDGVVITHGTDTMEESAFFLHLVAKSDKPIVFVGAMRPSSALSADGPKNLYNAISLAANPKSQGKGVMVVMNDRIQSARYVSKIHTLNVNAFASPNTGDMGYILDGKAFFYTTPSKPHTLQSEFDIDKLDSLPKVDILYSYANDNSQVAAQALFNHGTKGLVIAGSGAGSIHKNHKDMLKKLMQNGLVVVQSSRINNGLVIANEADSKLGFISGYDLNPQKARVLLMLALSKTDNNERIAKIFETY</sequence>
<feature type="active site" evidence="8">
    <location>
        <position position="150"/>
    </location>
</feature>
<dbReference type="OrthoDB" id="9788068at2"/>
<reference evidence="14 15" key="1">
    <citation type="submission" date="2018-06" db="EMBL/GenBank/DDBJ databases">
        <authorList>
            <consortium name="Pathogen Informatics"/>
            <person name="Doyle S."/>
        </authorList>
    </citation>
    <scope>NUCLEOTIDE SEQUENCE [LARGE SCALE GENOMIC DNA]</scope>
    <source>
        <strain evidence="14 15">NCTC12410</strain>
    </source>
</reference>
<dbReference type="SUPFAM" id="SSF53774">
    <property type="entry name" value="Glutaminase/Asparaginase"/>
    <property type="match status" value="1"/>
</dbReference>
<feature type="binding site" evidence="6">
    <location>
        <position position="117"/>
    </location>
    <ligand>
        <name>substrate</name>
    </ligand>
</feature>
<dbReference type="InterPro" id="IPR004550">
    <property type="entry name" value="AsnASE_II"/>
</dbReference>
<feature type="binding site" evidence="6">
    <location>
        <begin position="150"/>
        <end position="151"/>
    </location>
    <ligand>
        <name>substrate</name>
    </ligand>
</feature>
<feature type="signal peptide" evidence="11">
    <location>
        <begin position="1"/>
        <end position="26"/>
    </location>
</feature>
<dbReference type="Pfam" id="PF00710">
    <property type="entry name" value="Asparaginase"/>
    <property type="match status" value="1"/>
</dbReference>
<dbReference type="GO" id="GO:0006528">
    <property type="term" value="P:asparagine metabolic process"/>
    <property type="evidence" value="ECO:0007669"/>
    <property type="project" value="InterPro"/>
</dbReference>
<evidence type="ECO:0000259" key="13">
    <source>
        <dbReference type="Pfam" id="PF17763"/>
    </source>
</evidence>
<feature type="active site" description="O-isoaspartyl threonine intermediate" evidence="5">
    <location>
        <position position="70"/>
    </location>
</feature>
<keyword evidence="11" id="KW-0732">Signal</keyword>
<feature type="domain" description="L-asparaginase N-terminal" evidence="12">
    <location>
        <begin position="61"/>
        <end position="254"/>
    </location>
</feature>
<evidence type="ECO:0000256" key="8">
    <source>
        <dbReference type="PROSITE-ProRule" id="PRU10100"/>
    </source>
</evidence>
<dbReference type="CDD" id="cd08964">
    <property type="entry name" value="L-asparaginase_II"/>
    <property type="match status" value="1"/>
</dbReference>
<dbReference type="PANTHER" id="PTHR11707">
    <property type="entry name" value="L-ASPARAGINASE"/>
    <property type="match status" value="1"/>
</dbReference>
<dbReference type="InterPro" id="IPR027473">
    <property type="entry name" value="L-asparaginase_C"/>
</dbReference>
<evidence type="ECO:0000256" key="5">
    <source>
        <dbReference type="PIRSR" id="PIRSR001220-1"/>
    </source>
</evidence>
<evidence type="ECO:0000256" key="6">
    <source>
        <dbReference type="PIRSR" id="PIRSR001220-2"/>
    </source>
</evidence>
<dbReference type="InterPro" id="IPR040919">
    <property type="entry name" value="Asparaginase_C"/>
</dbReference>
<feature type="active site" evidence="7">
    <location>
        <position position="70"/>
    </location>
</feature>
<protein>
    <recommendedName>
        <fullName evidence="4">Probable L-asparaginase</fullName>
    </recommendedName>
    <alternativeName>
        <fullName evidence="3">L-asparagine amidohydrolase</fullName>
    </alternativeName>
</protein>
<dbReference type="PANTHER" id="PTHR11707:SF28">
    <property type="entry name" value="60 KDA LYSOPHOSPHOLIPASE"/>
    <property type="match status" value="1"/>
</dbReference>
<dbReference type="GO" id="GO:0004067">
    <property type="term" value="F:asparaginase activity"/>
    <property type="evidence" value="ECO:0007669"/>
    <property type="project" value="UniProtKB-UniRule"/>
</dbReference>
<evidence type="ECO:0000313" key="14">
    <source>
        <dbReference type="EMBL" id="STO97286.1"/>
    </source>
</evidence>
<evidence type="ECO:0000313" key="15">
    <source>
        <dbReference type="Proteomes" id="UP000254841"/>
    </source>
</evidence>
<dbReference type="FunFam" id="3.40.50.1170:FF:000001">
    <property type="entry name" value="L-asparaginase 2"/>
    <property type="match status" value="1"/>
</dbReference>
<dbReference type="PIRSF" id="PIRSF001220">
    <property type="entry name" value="L-ASNase_gatD"/>
    <property type="match status" value="1"/>
</dbReference>
<dbReference type="PROSITE" id="PS00144">
    <property type="entry name" value="ASN_GLN_ASE_1"/>
    <property type="match status" value="1"/>
</dbReference>
<dbReference type="AlphaFoldDB" id="A0A377J634"/>
<comment type="similarity">
    <text evidence="1 9">Belongs to the asparaginase 1 family.</text>
</comment>
<dbReference type="PROSITE" id="PS00917">
    <property type="entry name" value="ASN_GLN_ASE_2"/>
    <property type="match status" value="1"/>
</dbReference>
<dbReference type="InterPro" id="IPR027474">
    <property type="entry name" value="L-asparaginase_N"/>
</dbReference>
<dbReference type="InterPro" id="IPR037152">
    <property type="entry name" value="L-asparaginase_N_sf"/>
</dbReference>
<dbReference type="Proteomes" id="UP000254841">
    <property type="component" value="Unassembled WGS sequence"/>
</dbReference>
<dbReference type="RefSeq" id="WP_115011532.1">
    <property type="nucleotide sequence ID" value="NZ_UGHV01000001.1"/>
</dbReference>
<evidence type="ECO:0000256" key="4">
    <source>
        <dbReference type="ARBA" id="ARBA00073593"/>
    </source>
</evidence>
<accession>A0A377J634</accession>